<dbReference type="EMBL" id="CP144914">
    <property type="protein sequence ID" value="WWD80698.1"/>
    <property type="molecule type" value="Genomic_DNA"/>
</dbReference>
<keyword evidence="2" id="KW-1133">Transmembrane helix</keyword>
<dbReference type="AlphaFoldDB" id="A0A5C7F202"/>
<feature type="compositionally biased region" description="Acidic residues" evidence="1">
    <location>
        <begin position="99"/>
        <end position="129"/>
    </location>
</feature>
<feature type="region of interest" description="Disordered" evidence="1">
    <location>
        <begin position="17"/>
        <end position="47"/>
    </location>
</feature>
<gene>
    <name evidence="3" type="ORF">FTX54_003765</name>
</gene>
<keyword evidence="2" id="KW-0812">Transmembrane</keyword>
<keyword evidence="4" id="KW-1185">Reference proteome</keyword>
<protein>
    <recommendedName>
        <fullName evidence="5">GerMN domain-containing protein</fullName>
    </recommendedName>
</protein>
<evidence type="ECO:0000313" key="3">
    <source>
        <dbReference type="EMBL" id="WWD80698.1"/>
    </source>
</evidence>
<keyword evidence="2" id="KW-0472">Membrane</keyword>
<feature type="region of interest" description="Disordered" evidence="1">
    <location>
        <begin position="99"/>
        <end position="216"/>
    </location>
</feature>
<feature type="transmembrane region" description="Helical" evidence="2">
    <location>
        <begin position="49"/>
        <end position="71"/>
    </location>
</feature>
<proteinExistence type="predicted"/>
<evidence type="ECO:0000256" key="1">
    <source>
        <dbReference type="SAM" id="MobiDB-lite"/>
    </source>
</evidence>
<evidence type="ECO:0000256" key="2">
    <source>
        <dbReference type="SAM" id="Phobius"/>
    </source>
</evidence>
<feature type="compositionally biased region" description="Acidic residues" evidence="1">
    <location>
        <begin position="195"/>
        <end position="216"/>
    </location>
</feature>
<name>A0A5C7F202_9BACI</name>
<reference evidence="3 4" key="1">
    <citation type="submission" date="2024-01" db="EMBL/GenBank/DDBJ databases">
        <title>Complete Genome Sequence of Alkalicoccus halolimnae BZ-SZ-XJ29T, a Moderately Halophilic Bacterium Isolated from a Salt Lake.</title>
        <authorList>
            <person name="Zhao B."/>
        </authorList>
    </citation>
    <scope>NUCLEOTIDE SEQUENCE [LARGE SCALE GENOMIC DNA]</scope>
    <source>
        <strain evidence="3 4">BZ-SZ-XJ29</strain>
    </source>
</reference>
<dbReference type="Proteomes" id="UP000321816">
    <property type="component" value="Chromosome"/>
</dbReference>
<feature type="compositionally biased region" description="Low complexity" evidence="1">
    <location>
        <begin position="163"/>
        <end position="182"/>
    </location>
</feature>
<dbReference type="KEGG" id="ahal:FTX54_003765"/>
<organism evidence="3 4">
    <name type="scientific">Alkalicoccus halolimnae</name>
    <dbReference type="NCBI Taxonomy" id="1667239"/>
    <lineage>
        <taxon>Bacteria</taxon>
        <taxon>Bacillati</taxon>
        <taxon>Bacillota</taxon>
        <taxon>Bacilli</taxon>
        <taxon>Bacillales</taxon>
        <taxon>Bacillaceae</taxon>
        <taxon>Alkalicoccus</taxon>
    </lineage>
</organism>
<feature type="compositionally biased region" description="Acidic residues" evidence="1">
    <location>
        <begin position="139"/>
        <end position="150"/>
    </location>
</feature>
<dbReference type="RefSeq" id="WP_147804447.1">
    <property type="nucleotide sequence ID" value="NZ_CP144914.1"/>
</dbReference>
<evidence type="ECO:0008006" key="5">
    <source>
        <dbReference type="Google" id="ProtNLM"/>
    </source>
</evidence>
<feature type="compositionally biased region" description="Basic residues" evidence="1">
    <location>
        <begin position="37"/>
        <end position="47"/>
    </location>
</feature>
<accession>A0A5C7F202</accession>
<dbReference type="OrthoDB" id="2965336at2"/>
<evidence type="ECO:0000313" key="4">
    <source>
        <dbReference type="Proteomes" id="UP000321816"/>
    </source>
</evidence>
<sequence length="461" mass="51387">MSKNKWTEKEIEKTLTRMPKVEDRQTKDELFQAVERRRAKGPGPRKKQWFFPAMASAAAVLLIVLMLPSFMNSGLFMSSDNQAPQNNFGSTALNNNEAAVEENGEPQQNESEEAAPDQPDNEGDSEADTENNGPQENNADADAEVADDNNENMNREENDEDNLNQPENNTAENSGSNSSNSENENEADVNVREAEENETDENDSQEEEPEQPDYAYEEESSVFVTAVVSEEESGQRIIVNPVETDGITNKDLIISAIKESDPTSGGYFQELEDVILNSPGEGDVTLEFSDNQQLASLSSYENMAAEEVLQEILAIYQASEVYFTENDEEIGFGQGESSFPISSLNRGYYAAGENLVSARAVEEPMTNGAGDPLSFGETLEAMAEVEEDSWYESAIPEELSITDVRYEEETAYVYYDYEEVEEAEMDQFKKAVQLTAKYFTLDTVQLVNEEQDEVTILPVRP</sequence>
<feature type="compositionally biased region" description="Basic and acidic residues" evidence="1">
    <location>
        <begin position="17"/>
        <end position="36"/>
    </location>
</feature>